<name>A0A399SJ27_9BACT</name>
<accession>A0A399SJ27</accession>
<dbReference type="RefSeq" id="WP_119430791.1">
    <property type="nucleotide sequence ID" value="NZ_QWGE01000001.1"/>
</dbReference>
<keyword evidence="4" id="KW-1185">Reference proteome</keyword>
<proteinExistence type="inferred from homology"/>
<evidence type="ECO:0000256" key="1">
    <source>
        <dbReference type="ARBA" id="ARBA00005953"/>
    </source>
</evidence>
<reference evidence="4" key="1">
    <citation type="submission" date="2018-08" db="EMBL/GenBank/DDBJ databases">
        <title>Mucilaginibacter sp. MYSH2.</title>
        <authorList>
            <person name="Seo T."/>
        </authorList>
    </citation>
    <scope>NUCLEOTIDE SEQUENCE [LARGE SCALE GENOMIC DNA]</scope>
    <source>
        <strain evidence="4">KIRAN</strain>
    </source>
</reference>
<dbReference type="SUPFAM" id="SSF54637">
    <property type="entry name" value="Thioesterase/thiol ester dehydrase-isomerase"/>
    <property type="match status" value="1"/>
</dbReference>
<sequence>MFESEVQIRVRYAETDQMGYVYHGNYAAYFEVTRTEVFRRLGIEYKEMEATGTMMPVLELKTKFIRPAKYDDLLVIKLLLKHKPHGSRIKFEYEVYNEAGTLLTLGETIMVFVNMKTGRPTEVPSLIQQKLDKHFSV</sequence>
<evidence type="ECO:0000256" key="2">
    <source>
        <dbReference type="ARBA" id="ARBA00022801"/>
    </source>
</evidence>
<dbReference type="Pfam" id="PF13279">
    <property type="entry name" value="4HBT_2"/>
    <property type="match status" value="1"/>
</dbReference>
<protein>
    <submittedName>
        <fullName evidence="3">Acyl-CoA thioesterase</fullName>
    </submittedName>
</protein>
<dbReference type="PIRSF" id="PIRSF003230">
    <property type="entry name" value="YbgC"/>
    <property type="match status" value="1"/>
</dbReference>
<gene>
    <name evidence="3" type="ORF">D1627_03450</name>
</gene>
<dbReference type="InterPro" id="IPR029069">
    <property type="entry name" value="HotDog_dom_sf"/>
</dbReference>
<comment type="similarity">
    <text evidence="1">Belongs to the 4-hydroxybenzoyl-CoA thioesterase family.</text>
</comment>
<comment type="caution">
    <text evidence="3">The sequence shown here is derived from an EMBL/GenBank/DDBJ whole genome shotgun (WGS) entry which is preliminary data.</text>
</comment>
<evidence type="ECO:0000313" key="4">
    <source>
        <dbReference type="Proteomes" id="UP000266005"/>
    </source>
</evidence>
<evidence type="ECO:0000313" key="3">
    <source>
        <dbReference type="EMBL" id="RIJ42909.1"/>
    </source>
</evidence>
<dbReference type="PANTHER" id="PTHR31793:SF27">
    <property type="entry name" value="NOVEL THIOESTERASE SUPERFAMILY DOMAIN AND SAPOSIN A-TYPE DOMAIN CONTAINING PROTEIN (0610012H03RIK)"/>
    <property type="match status" value="1"/>
</dbReference>
<dbReference type="PANTHER" id="PTHR31793">
    <property type="entry name" value="4-HYDROXYBENZOYL-COA THIOESTERASE FAMILY MEMBER"/>
    <property type="match status" value="1"/>
</dbReference>
<dbReference type="Gene3D" id="3.10.129.10">
    <property type="entry name" value="Hotdog Thioesterase"/>
    <property type="match status" value="1"/>
</dbReference>
<organism evidence="3 4">
    <name type="scientific">Pontibacter oryzae</name>
    <dbReference type="NCBI Taxonomy" id="2304593"/>
    <lineage>
        <taxon>Bacteria</taxon>
        <taxon>Pseudomonadati</taxon>
        <taxon>Bacteroidota</taxon>
        <taxon>Cytophagia</taxon>
        <taxon>Cytophagales</taxon>
        <taxon>Hymenobacteraceae</taxon>
        <taxon>Pontibacter</taxon>
    </lineage>
</organism>
<dbReference type="InterPro" id="IPR006684">
    <property type="entry name" value="YbgC/YbaW"/>
</dbReference>
<keyword evidence="2" id="KW-0378">Hydrolase</keyword>
<dbReference type="CDD" id="cd00586">
    <property type="entry name" value="4HBT"/>
    <property type="match status" value="1"/>
</dbReference>
<dbReference type="InterPro" id="IPR050563">
    <property type="entry name" value="4-hydroxybenzoyl-CoA_TE"/>
</dbReference>
<dbReference type="NCBIfam" id="TIGR00051">
    <property type="entry name" value="YbgC/FadM family acyl-CoA thioesterase"/>
    <property type="match status" value="1"/>
</dbReference>
<dbReference type="Proteomes" id="UP000266005">
    <property type="component" value="Unassembled WGS sequence"/>
</dbReference>
<dbReference type="GO" id="GO:0047617">
    <property type="term" value="F:fatty acyl-CoA hydrolase activity"/>
    <property type="evidence" value="ECO:0007669"/>
    <property type="project" value="TreeGrafter"/>
</dbReference>
<dbReference type="OrthoDB" id="9800856at2"/>
<dbReference type="EMBL" id="QWGE01000001">
    <property type="protein sequence ID" value="RIJ42909.1"/>
    <property type="molecule type" value="Genomic_DNA"/>
</dbReference>
<dbReference type="AlphaFoldDB" id="A0A399SJ27"/>